<evidence type="ECO:0000313" key="3">
    <source>
        <dbReference type="Proteomes" id="UP001187192"/>
    </source>
</evidence>
<proteinExistence type="predicted"/>
<feature type="region of interest" description="Disordered" evidence="1">
    <location>
        <begin position="117"/>
        <end position="139"/>
    </location>
</feature>
<comment type="caution">
    <text evidence="2">The sequence shown here is derived from an EMBL/GenBank/DDBJ whole genome shotgun (WGS) entry which is preliminary data.</text>
</comment>
<evidence type="ECO:0000256" key="1">
    <source>
        <dbReference type="SAM" id="MobiDB-lite"/>
    </source>
</evidence>
<evidence type="ECO:0000313" key="2">
    <source>
        <dbReference type="EMBL" id="GMN55610.1"/>
    </source>
</evidence>
<sequence>MRKIKIQWHVCDCNGASRWKSRLSSETGIVVSFRTSVGLGFETGGRVSGWGLGSSLGAGSGLGFNIEVGFATPQAGTSSFDMVETCSLYLFLIVIHLGPTLPLPNNASTVEAAVGPTERQWESNPHRRTYGEAMGIEPV</sequence>
<protein>
    <submittedName>
        <fullName evidence="2">Uncharacterized protein</fullName>
    </submittedName>
</protein>
<accession>A0AA88AMY0</accession>
<name>A0AA88AMY0_FICCA</name>
<gene>
    <name evidence="2" type="ORF">TIFTF001_024728</name>
</gene>
<organism evidence="2 3">
    <name type="scientific">Ficus carica</name>
    <name type="common">Common fig</name>
    <dbReference type="NCBI Taxonomy" id="3494"/>
    <lineage>
        <taxon>Eukaryota</taxon>
        <taxon>Viridiplantae</taxon>
        <taxon>Streptophyta</taxon>
        <taxon>Embryophyta</taxon>
        <taxon>Tracheophyta</taxon>
        <taxon>Spermatophyta</taxon>
        <taxon>Magnoliopsida</taxon>
        <taxon>eudicotyledons</taxon>
        <taxon>Gunneridae</taxon>
        <taxon>Pentapetalae</taxon>
        <taxon>rosids</taxon>
        <taxon>fabids</taxon>
        <taxon>Rosales</taxon>
        <taxon>Moraceae</taxon>
        <taxon>Ficeae</taxon>
        <taxon>Ficus</taxon>
    </lineage>
</organism>
<keyword evidence="3" id="KW-1185">Reference proteome</keyword>
<dbReference type="Proteomes" id="UP001187192">
    <property type="component" value="Unassembled WGS sequence"/>
</dbReference>
<reference evidence="2" key="1">
    <citation type="submission" date="2023-07" db="EMBL/GenBank/DDBJ databases">
        <title>draft genome sequence of fig (Ficus carica).</title>
        <authorList>
            <person name="Takahashi T."/>
            <person name="Nishimura K."/>
        </authorList>
    </citation>
    <scope>NUCLEOTIDE SEQUENCE</scope>
</reference>
<dbReference type="AlphaFoldDB" id="A0AA88AMY0"/>
<dbReference type="EMBL" id="BTGU01000058">
    <property type="protein sequence ID" value="GMN55610.1"/>
    <property type="molecule type" value="Genomic_DNA"/>
</dbReference>